<name>A0A392N402_9FABA</name>
<sequence>MKRKRERGRYFTERRRETRSPAAARGVTVAADDSGSGGGLSCNNSETAATEIVLHLFVDYVSASFLFLLVFNESGSDGVVEDLEFEDGGGGSIEVI</sequence>
<dbReference type="Proteomes" id="UP000265520">
    <property type="component" value="Unassembled WGS sequence"/>
</dbReference>
<comment type="caution">
    <text evidence="2">The sequence shown here is derived from an EMBL/GenBank/DDBJ whole genome shotgun (WGS) entry which is preliminary data.</text>
</comment>
<proteinExistence type="predicted"/>
<evidence type="ECO:0000313" key="2">
    <source>
        <dbReference type="EMBL" id="MCH94451.1"/>
    </source>
</evidence>
<evidence type="ECO:0000256" key="1">
    <source>
        <dbReference type="SAM" id="MobiDB-lite"/>
    </source>
</evidence>
<dbReference type="AlphaFoldDB" id="A0A392N402"/>
<organism evidence="2 3">
    <name type="scientific">Trifolium medium</name>
    <dbReference type="NCBI Taxonomy" id="97028"/>
    <lineage>
        <taxon>Eukaryota</taxon>
        <taxon>Viridiplantae</taxon>
        <taxon>Streptophyta</taxon>
        <taxon>Embryophyta</taxon>
        <taxon>Tracheophyta</taxon>
        <taxon>Spermatophyta</taxon>
        <taxon>Magnoliopsida</taxon>
        <taxon>eudicotyledons</taxon>
        <taxon>Gunneridae</taxon>
        <taxon>Pentapetalae</taxon>
        <taxon>rosids</taxon>
        <taxon>fabids</taxon>
        <taxon>Fabales</taxon>
        <taxon>Fabaceae</taxon>
        <taxon>Papilionoideae</taxon>
        <taxon>50 kb inversion clade</taxon>
        <taxon>NPAAA clade</taxon>
        <taxon>Hologalegina</taxon>
        <taxon>IRL clade</taxon>
        <taxon>Trifolieae</taxon>
        <taxon>Trifolium</taxon>
    </lineage>
</organism>
<dbReference type="EMBL" id="LXQA010027367">
    <property type="protein sequence ID" value="MCH94451.1"/>
    <property type="molecule type" value="Genomic_DNA"/>
</dbReference>
<evidence type="ECO:0000313" key="3">
    <source>
        <dbReference type="Proteomes" id="UP000265520"/>
    </source>
</evidence>
<accession>A0A392N402</accession>
<reference evidence="2 3" key="1">
    <citation type="journal article" date="2018" name="Front. Plant Sci.">
        <title>Red Clover (Trifolium pratense) and Zigzag Clover (T. medium) - A Picture of Genomic Similarities and Differences.</title>
        <authorList>
            <person name="Dluhosova J."/>
            <person name="Istvanek J."/>
            <person name="Nedelnik J."/>
            <person name="Repkova J."/>
        </authorList>
    </citation>
    <scope>NUCLEOTIDE SEQUENCE [LARGE SCALE GENOMIC DNA]</scope>
    <source>
        <strain evidence="3">cv. 10/8</strain>
        <tissue evidence="2">Leaf</tissue>
    </source>
</reference>
<feature type="compositionally biased region" description="Basic and acidic residues" evidence="1">
    <location>
        <begin position="8"/>
        <end position="19"/>
    </location>
</feature>
<keyword evidence="3" id="KW-1185">Reference proteome</keyword>
<feature type="region of interest" description="Disordered" evidence="1">
    <location>
        <begin position="1"/>
        <end position="41"/>
    </location>
</feature>
<protein>
    <submittedName>
        <fullName evidence="2">Uncharacterized protein</fullName>
    </submittedName>
</protein>